<dbReference type="EMBL" id="KZ821247">
    <property type="protein sequence ID" value="PYH42982.1"/>
    <property type="molecule type" value="Genomic_DNA"/>
</dbReference>
<dbReference type="Proteomes" id="UP000248349">
    <property type="component" value="Unassembled WGS sequence"/>
</dbReference>
<accession>A0A319A6G6</accession>
<keyword evidence="1" id="KW-0732">Signal</keyword>
<evidence type="ECO:0000256" key="1">
    <source>
        <dbReference type="SAM" id="SignalP"/>
    </source>
</evidence>
<name>A0A319A6G6_9EURO</name>
<dbReference type="OrthoDB" id="4423022at2759"/>
<sequence>MQLTALTLLSTAVTATALAQVSIDFYFTNDTCSTTPTVTYSIYENSCFGIEGYPWESIAPYLSSGTCSDATKSPVLYTYTSQEDDCISGLYATYDVTDEHTCYAVDAEYLQRLLVKCE</sequence>
<gene>
    <name evidence="2" type="ORF">BP01DRAFT_122277</name>
</gene>
<keyword evidence="3" id="KW-1185">Reference proteome</keyword>
<evidence type="ECO:0000313" key="3">
    <source>
        <dbReference type="Proteomes" id="UP000248349"/>
    </source>
</evidence>
<evidence type="ECO:0000313" key="2">
    <source>
        <dbReference type="EMBL" id="PYH42982.1"/>
    </source>
</evidence>
<reference evidence="2 3" key="1">
    <citation type="submission" date="2016-12" db="EMBL/GenBank/DDBJ databases">
        <title>The genomes of Aspergillus section Nigri reveals drivers in fungal speciation.</title>
        <authorList>
            <consortium name="DOE Joint Genome Institute"/>
            <person name="Vesth T.C."/>
            <person name="Nybo J."/>
            <person name="Theobald S."/>
            <person name="Brandl J."/>
            <person name="Frisvad J.C."/>
            <person name="Nielsen K.F."/>
            <person name="Lyhne E.K."/>
            <person name="Kogle M.E."/>
            <person name="Kuo A."/>
            <person name="Riley R."/>
            <person name="Clum A."/>
            <person name="Nolan M."/>
            <person name="Lipzen A."/>
            <person name="Salamov A."/>
            <person name="Henrissat B."/>
            <person name="Wiebenga A."/>
            <person name="De Vries R.P."/>
            <person name="Grigoriev I.V."/>
            <person name="Mortensen U.H."/>
            <person name="Andersen M.R."/>
            <person name="Baker S.E."/>
        </authorList>
    </citation>
    <scope>NUCLEOTIDE SEQUENCE [LARGE SCALE GENOMIC DNA]</scope>
    <source>
        <strain evidence="2 3">JOP 1030-1</strain>
    </source>
</reference>
<dbReference type="AlphaFoldDB" id="A0A319A6G6"/>
<organism evidence="2 3">
    <name type="scientific">Aspergillus saccharolyticus JOP 1030-1</name>
    <dbReference type="NCBI Taxonomy" id="1450539"/>
    <lineage>
        <taxon>Eukaryota</taxon>
        <taxon>Fungi</taxon>
        <taxon>Dikarya</taxon>
        <taxon>Ascomycota</taxon>
        <taxon>Pezizomycotina</taxon>
        <taxon>Eurotiomycetes</taxon>
        <taxon>Eurotiomycetidae</taxon>
        <taxon>Eurotiales</taxon>
        <taxon>Aspergillaceae</taxon>
        <taxon>Aspergillus</taxon>
        <taxon>Aspergillus subgen. Circumdati</taxon>
    </lineage>
</organism>
<feature type="signal peptide" evidence="1">
    <location>
        <begin position="1"/>
        <end position="19"/>
    </location>
</feature>
<dbReference type="GeneID" id="37071642"/>
<proteinExistence type="predicted"/>
<protein>
    <submittedName>
        <fullName evidence="2">Uncharacterized protein</fullName>
    </submittedName>
</protein>
<feature type="chain" id="PRO_5016250155" evidence="1">
    <location>
        <begin position="20"/>
        <end position="118"/>
    </location>
</feature>
<dbReference type="RefSeq" id="XP_025428964.1">
    <property type="nucleotide sequence ID" value="XM_025570414.1"/>
</dbReference>